<dbReference type="GO" id="GO:0016301">
    <property type="term" value="F:kinase activity"/>
    <property type="evidence" value="ECO:0007669"/>
    <property type="project" value="InterPro"/>
</dbReference>
<dbReference type="InterPro" id="IPR036597">
    <property type="entry name" value="Fido-like_dom_sf"/>
</dbReference>
<dbReference type="Gene3D" id="1.20.120.1870">
    <property type="entry name" value="Fic/DOC protein, Fido domain"/>
    <property type="match status" value="1"/>
</dbReference>
<dbReference type="InterPro" id="IPR006440">
    <property type="entry name" value="Doc"/>
</dbReference>
<reference evidence="2 3" key="1">
    <citation type="journal article" date="2011" name="BMC Genomics">
        <title>Insight into cross-talk between intra-amoebal pathogens.</title>
        <authorList>
            <person name="Gimenez G."/>
            <person name="Bertelli C."/>
            <person name="Moliner C."/>
            <person name="Robert C."/>
            <person name="Raoult D."/>
            <person name="Fournier P.E."/>
            <person name="Greub G."/>
        </authorList>
    </citation>
    <scope>NUCLEOTIDE SEQUENCE [LARGE SCALE GENOMIC DNA]</scope>
    <source>
        <strain evidence="2 3">LLAP12</strain>
    </source>
</reference>
<name>G9ERU3_9GAMM</name>
<dbReference type="RefSeq" id="WP_006871899.1">
    <property type="nucleotide sequence ID" value="NZ_JH413840.1"/>
</dbReference>
<organism evidence="2 3">
    <name type="scientific">Legionella drancourtii LLAP12</name>
    <dbReference type="NCBI Taxonomy" id="658187"/>
    <lineage>
        <taxon>Bacteria</taxon>
        <taxon>Pseudomonadati</taxon>
        <taxon>Pseudomonadota</taxon>
        <taxon>Gammaproteobacteria</taxon>
        <taxon>Legionellales</taxon>
        <taxon>Legionellaceae</taxon>
        <taxon>Legionella</taxon>
    </lineage>
</organism>
<gene>
    <name evidence="2" type="ORF">LDG_8011</name>
</gene>
<dbReference type="PANTHER" id="PTHR35810:SF1">
    <property type="entry name" value="CYTOPLASMIC PROTEIN"/>
    <property type="match status" value="1"/>
</dbReference>
<dbReference type="Pfam" id="PF13310">
    <property type="entry name" value="Virulence_RhuM"/>
    <property type="match status" value="1"/>
</dbReference>
<dbReference type="InterPro" id="IPR011204">
    <property type="entry name" value="Virulence_RhuM-like"/>
</dbReference>
<dbReference type="InterPro" id="IPR003812">
    <property type="entry name" value="Fido"/>
</dbReference>
<dbReference type="PROSITE" id="PS51459">
    <property type="entry name" value="FIDO"/>
    <property type="match status" value="1"/>
</dbReference>
<feature type="domain" description="Fido" evidence="1">
    <location>
        <begin position="195"/>
        <end position="334"/>
    </location>
</feature>
<dbReference type="eggNOG" id="COG3943">
    <property type="taxonomic scope" value="Bacteria"/>
</dbReference>
<dbReference type="Proteomes" id="UP000002770">
    <property type="component" value="Unassembled WGS sequence"/>
</dbReference>
<keyword evidence="3" id="KW-1185">Reference proteome</keyword>
<evidence type="ECO:0000313" key="2">
    <source>
        <dbReference type="EMBL" id="EHL30011.1"/>
    </source>
</evidence>
<dbReference type="STRING" id="658187.LDG_8011"/>
<dbReference type="SUPFAM" id="SSF140931">
    <property type="entry name" value="Fic-like"/>
    <property type="match status" value="1"/>
</dbReference>
<evidence type="ECO:0000259" key="1">
    <source>
        <dbReference type="PROSITE" id="PS51459"/>
    </source>
</evidence>
<sequence length="339" mass="38918">MNVNIHNTNQNQALIYQAEDGSFQLEVRLKSETIWLTQKQMAELFGTSSDNIGLHLKNIYTEEELSEKATTEDYSVVRLEGTRNVSRKVRHYNLDAIISVGYRVNSKQGTQFRIWSNKVLKEYLVQGYALNESRLRQQIEQINRLKATVMLFQKVPQESLDYSEASGLLSVLTQYTHSFALLNQYDTGNFPKGGLNEQVIDVIKPQEALEAIDRLRERLMNQKEATVLFGSPKDECFFGILGSIIQSFDGKYLYPSIEEQAAHLLYFIVKNHPFIDGNKRIGAFMFIWFLQRNKHHLKKNGEPKINENALVAITLLVAQSEPSQKEIMVDLIINLIKEA</sequence>
<proteinExistence type="predicted"/>
<accession>G9ERU3</accession>
<evidence type="ECO:0000313" key="3">
    <source>
        <dbReference type="Proteomes" id="UP000002770"/>
    </source>
</evidence>
<dbReference type="InterPro" id="IPR053737">
    <property type="entry name" value="Type_II_TA_Toxin"/>
</dbReference>
<dbReference type="HOGENOM" id="CLU_048266_1_0_6"/>
<dbReference type="NCBIfam" id="TIGR01550">
    <property type="entry name" value="DOC_P1"/>
    <property type="match status" value="1"/>
</dbReference>
<dbReference type="InParanoid" id="G9ERU3"/>
<dbReference type="eggNOG" id="COG3654">
    <property type="taxonomic scope" value="Bacteria"/>
</dbReference>
<dbReference type="PANTHER" id="PTHR35810">
    <property type="entry name" value="CYTOPLASMIC PROTEIN-RELATED"/>
    <property type="match status" value="1"/>
</dbReference>
<dbReference type="EMBL" id="JH413840">
    <property type="protein sequence ID" value="EHL30011.1"/>
    <property type="molecule type" value="Genomic_DNA"/>
</dbReference>
<dbReference type="AlphaFoldDB" id="G9ERU3"/>
<protein>
    <submittedName>
        <fullName evidence="2">Virulence protein</fullName>
    </submittedName>
</protein>
<dbReference type="OrthoDB" id="9802752at2"/>
<dbReference type="Pfam" id="PF02661">
    <property type="entry name" value="Fic"/>
    <property type="match status" value="1"/>
</dbReference>